<evidence type="ECO:0000256" key="1">
    <source>
        <dbReference type="RuleBase" id="RU003682"/>
    </source>
</evidence>
<keyword evidence="1" id="KW-0408">Iron</keyword>
<evidence type="ECO:0000313" key="4">
    <source>
        <dbReference type="Proteomes" id="UP000807353"/>
    </source>
</evidence>
<dbReference type="Proteomes" id="UP000807353">
    <property type="component" value="Unassembled WGS sequence"/>
</dbReference>
<comment type="similarity">
    <text evidence="1">Belongs to the iron/ascorbate-dependent oxidoreductase family.</text>
</comment>
<comment type="caution">
    <text evidence="3">The sequence shown here is derived from an EMBL/GenBank/DDBJ whole genome shotgun (WGS) entry which is preliminary data.</text>
</comment>
<keyword evidence="1" id="KW-0560">Oxidoreductase</keyword>
<dbReference type="OrthoDB" id="288590at2759"/>
<organism evidence="3 4">
    <name type="scientific">Collybia nuda</name>
    <dbReference type="NCBI Taxonomy" id="64659"/>
    <lineage>
        <taxon>Eukaryota</taxon>
        <taxon>Fungi</taxon>
        <taxon>Dikarya</taxon>
        <taxon>Basidiomycota</taxon>
        <taxon>Agaricomycotina</taxon>
        <taxon>Agaricomycetes</taxon>
        <taxon>Agaricomycetidae</taxon>
        <taxon>Agaricales</taxon>
        <taxon>Tricholomatineae</taxon>
        <taxon>Clitocybaceae</taxon>
        <taxon>Collybia</taxon>
    </lineage>
</organism>
<sequence>MASENIIPVIDISPFASSPLSTSPSAEQIEVANKIYEAFHSSGFIQIIGHGISEDLQNKLLQSTEQFFARPEEEKMVLHVKNGGVAWRGYMPYGGEGTRGRVDQKEGIYFGPEHPDDHPQIGLPLHGKNQFPDATVPEMRPAVLQYIKEVSEMGKTISDALSLALGMDGHFIRDNYLQAEPLVFFRAWKYKRVEDDSEGGVWGIGEHSDFGYLTILKQCSPGLQILSPKGEWANVPVIENAFICNVGDMLDMMSGGRLRSTFHRVLPPAPGTHRISFPLFFDFSWTAKMAPLPLSHLPPLSPGEEAQAKERWEKTTFTGVNGEWWQYLAKKVKKVFPELVLPDFEANVKSSSRFAIVVPTPAPV</sequence>
<dbReference type="GO" id="GO:0046872">
    <property type="term" value="F:metal ion binding"/>
    <property type="evidence" value="ECO:0007669"/>
    <property type="project" value="UniProtKB-KW"/>
</dbReference>
<evidence type="ECO:0000313" key="3">
    <source>
        <dbReference type="EMBL" id="KAF9468448.1"/>
    </source>
</evidence>
<dbReference type="Gene3D" id="2.60.120.330">
    <property type="entry name" value="B-lactam Antibiotic, Isopenicillin N Synthase, Chain"/>
    <property type="match status" value="1"/>
</dbReference>
<dbReference type="InterPro" id="IPR026992">
    <property type="entry name" value="DIOX_N"/>
</dbReference>
<protein>
    <recommendedName>
        <fullName evidence="2">Fe2OG dioxygenase domain-containing protein</fullName>
    </recommendedName>
</protein>
<dbReference type="InterPro" id="IPR044861">
    <property type="entry name" value="IPNS-like_FE2OG_OXY"/>
</dbReference>
<dbReference type="SUPFAM" id="SSF51197">
    <property type="entry name" value="Clavaminate synthase-like"/>
    <property type="match status" value="1"/>
</dbReference>
<reference evidence="3" key="1">
    <citation type="submission" date="2020-11" db="EMBL/GenBank/DDBJ databases">
        <authorList>
            <consortium name="DOE Joint Genome Institute"/>
            <person name="Ahrendt S."/>
            <person name="Riley R."/>
            <person name="Andreopoulos W."/>
            <person name="Labutti K."/>
            <person name="Pangilinan J."/>
            <person name="Ruiz-Duenas F.J."/>
            <person name="Barrasa J.M."/>
            <person name="Sanchez-Garcia M."/>
            <person name="Camarero S."/>
            <person name="Miyauchi S."/>
            <person name="Serrano A."/>
            <person name="Linde D."/>
            <person name="Babiker R."/>
            <person name="Drula E."/>
            <person name="Ayuso-Fernandez I."/>
            <person name="Pacheco R."/>
            <person name="Padilla G."/>
            <person name="Ferreira P."/>
            <person name="Barriuso J."/>
            <person name="Kellner H."/>
            <person name="Castanera R."/>
            <person name="Alfaro M."/>
            <person name="Ramirez L."/>
            <person name="Pisabarro A.G."/>
            <person name="Kuo A."/>
            <person name="Tritt A."/>
            <person name="Lipzen A."/>
            <person name="He G."/>
            <person name="Yan M."/>
            <person name="Ng V."/>
            <person name="Cullen D."/>
            <person name="Martin F."/>
            <person name="Rosso M.-N."/>
            <person name="Henrissat B."/>
            <person name="Hibbett D."/>
            <person name="Martinez A.T."/>
            <person name="Grigoriev I.V."/>
        </authorList>
    </citation>
    <scope>NUCLEOTIDE SEQUENCE</scope>
    <source>
        <strain evidence="3">CBS 247.69</strain>
    </source>
</reference>
<dbReference type="EMBL" id="MU150233">
    <property type="protein sequence ID" value="KAF9468448.1"/>
    <property type="molecule type" value="Genomic_DNA"/>
</dbReference>
<feature type="domain" description="Fe2OG dioxygenase" evidence="2">
    <location>
        <begin position="175"/>
        <end position="283"/>
    </location>
</feature>
<gene>
    <name evidence="3" type="ORF">BDZ94DRAFT_1184148</name>
</gene>
<accession>A0A9P5YGG9</accession>
<dbReference type="AlphaFoldDB" id="A0A9P5YGG9"/>
<dbReference type="InterPro" id="IPR050231">
    <property type="entry name" value="Iron_ascorbate_oxido_reductase"/>
</dbReference>
<dbReference type="PANTHER" id="PTHR47990">
    <property type="entry name" value="2-OXOGLUTARATE (2OG) AND FE(II)-DEPENDENT OXYGENASE SUPERFAMILY PROTEIN-RELATED"/>
    <property type="match status" value="1"/>
</dbReference>
<dbReference type="InterPro" id="IPR005123">
    <property type="entry name" value="Oxoglu/Fe-dep_dioxygenase_dom"/>
</dbReference>
<evidence type="ECO:0000259" key="2">
    <source>
        <dbReference type="PROSITE" id="PS51471"/>
    </source>
</evidence>
<dbReference type="Pfam" id="PF14226">
    <property type="entry name" value="DIOX_N"/>
    <property type="match status" value="1"/>
</dbReference>
<keyword evidence="1" id="KW-0479">Metal-binding</keyword>
<dbReference type="Pfam" id="PF03171">
    <property type="entry name" value="2OG-FeII_Oxy"/>
    <property type="match status" value="1"/>
</dbReference>
<dbReference type="InterPro" id="IPR027443">
    <property type="entry name" value="IPNS-like_sf"/>
</dbReference>
<dbReference type="PROSITE" id="PS51471">
    <property type="entry name" value="FE2OG_OXY"/>
    <property type="match status" value="1"/>
</dbReference>
<dbReference type="GO" id="GO:0016491">
    <property type="term" value="F:oxidoreductase activity"/>
    <property type="evidence" value="ECO:0007669"/>
    <property type="project" value="UniProtKB-KW"/>
</dbReference>
<name>A0A9P5YGG9_9AGAR</name>
<proteinExistence type="inferred from homology"/>
<keyword evidence="4" id="KW-1185">Reference proteome</keyword>